<dbReference type="InterPro" id="IPR036890">
    <property type="entry name" value="HATPase_C_sf"/>
</dbReference>
<evidence type="ECO:0000256" key="9">
    <source>
        <dbReference type="SAM" id="Coils"/>
    </source>
</evidence>
<dbReference type="GO" id="GO:0016020">
    <property type="term" value="C:membrane"/>
    <property type="evidence" value="ECO:0007669"/>
    <property type="project" value="UniProtKB-SubCell"/>
</dbReference>
<comment type="catalytic activity">
    <reaction evidence="1">
        <text>ATP + protein L-histidine = ADP + protein N-phospho-L-histidine.</text>
        <dbReference type="EC" id="2.7.13.3"/>
    </reaction>
</comment>
<dbReference type="PANTHER" id="PTHR44936:SF10">
    <property type="entry name" value="SENSOR PROTEIN RSTB"/>
    <property type="match status" value="1"/>
</dbReference>
<evidence type="ECO:0000256" key="3">
    <source>
        <dbReference type="ARBA" id="ARBA00012438"/>
    </source>
</evidence>
<dbReference type="RefSeq" id="WP_147850079.1">
    <property type="nucleotide sequence ID" value="NZ_VDUZ01000036.1"/>
</dbReference>
<dbReference type="InterPro" id="IPR003594">
    <property type="entry name" value="HATPase_dom"/>
</dbReference>
<evidence type="ECO:0000256" key="10">
    <source>
        <dbReference type="SAM" id="Phobius"/>
    </source>
</evidence>
<dbReference type="SMART" id="SM00387">
    <property type="entry name" value="HATPase_c"/>
    <property type="match status" value="1"/>
</dbReference>
<feature type="transmembrane region" description="Helical" evidence="10">
    <location>
        <begin position="30"/>
        <end position="51"/>
    </location>
</feature>
<feature type="transmembrane region" description="Helical" evidence="10">
    <location>
        <begin position="181"/>
        <end position="204"/>
    </location>
</feature>
<dbReference type="SMART" id="SM00304">
    <property type="entry name" value="HAMP"/>
    <property type="match status" value="1"/>
</dbReference>
<dbReference type="InterPro" id="IPR004358">
    <property type="entry name" value="Sig_transdc_His_kin-like_C"/>
</dbReference>
<dbReference type="CDD" id="cd00075">
    <property type="entry name" value="HATPase"/>
    <property type="match status" value="1"/>
</dbReference>
<keyword evidence="7 13" id="KW-0418">Kinase</keyword>
<dbReference type="PRINTS" id="PR00344">
    <property type="entry name" value="BCTRLSENSOR"/>
</dbReference>
<dbReference type="Pfam" id="PF00672">
    <property type="entry name" value="HAMP"/>
    <property type="match status" value="1"/>
</dbReference>
<evidence type="ECO:0000256" key="2">
    <source>
        <dbReference type="ARBA" id="ARBA00004370"/>
    </source>
</evidence>
<dbReference type="InterPro" id="IPR050980">
    <property type="entry name" value="2C_sensor_his_kinase"/>
</dbReference>
<dbReference type="EC" id="2.7.13.3" evidence="3"/>
<dbReference type="SUPFAM" id="SSF47384">
    <property type="entry name" value="Homodimeric domain of signal transducing histidine kinase"/>
    <property type="match status" value="1"/>
</dbReference>
<dbReference type="AlphaFoldDB" id="A0A5C8PFU8"/>
<keyword evidence="10" id="KW-0472">Membrane</keyword>
<protein>
    <recommendedName>
        <fullName evidence="3">histidine kinase</fullName>
        <ecNumber evidence="3">2.7.13.3</ecNumber>
    </recommendedName>
</protein>
<keyword evidence="6" id="KW-0547">Nucleotide-binding</keyword>
<keyword evidence="14" id="KW-1185">Reference proteome</keyword>
<proteinExistence type="predicted"/>
<dbReference type="PROSITE" id="PS50885">
    <property type="entry name" value="HAMP"/>
    <property type="match status" value="1"/>
</dbReference>
<evidence type="ECO:0000256" key="5">
    <source>
        <dbReference type="ARBA" id="ARBA00022679"/>
    </source>
</evidence>
<dbReference type="GO" id="GO:0000155">
    <property type="term" value="F:phosphorelay sensor kinase activity"/>
    <property type="evidence" value="ECO:0007669"/>
    <property type="project" value="InterPro"/>
</dbReference>
<comment type="caution">
    <text evidence="13">The sequence shown here is derived from an EMBL/GenBank/DDBJ whole genome shotgun (WGS) entry which is preliminary data.</text>
</comment>
<dbReference type="GO" id="GO:0005524">
    <property type="term" value="F:ATP binding"/>
    <property type="evidence" value="ECO:0007669"/>
    <property type="project" value="UniProtKB-KW"/>
</dbReference>
<organism evidence="13 14">
    <name type="scientific">Vineibacter terrae</name>
    <dbReference type="NCBI Taxonomy" id="2586908"/>
    <lineage>
        <taxon>Bacteria</taxon>
        <taxon>Pseudomonadati</taxon>
        <taxon>Pseudomonadota</taxon>
        <taxon>Alphaproteobacteria</taxon>
        <taxon>Hyphomicrobiales</taxon>
        <taxon>Vineibacter</taxon>
    </lineage>
</organism>
<evidence type="ECO:0000313" key="13">
    <source>
        <dbReference type="EMBL" id="TXL72051.1"/>
    </source>
</evidence>
<dbReference type="Pfam" id="PF02518">
    <property type="entry name" value="HATPase_c"/>
    <property type="match status" value="1"/>
</dbReference>
<dbReference type="SUPFAM" id="SSF55874">
    <property type="entry name" value="ATPase domain of HSP90 chaperone/DNA topoisomerase II/histidine kinase"/>
    <property type="match status" value="1"/>
</dbReference>
<evidence type="ECO:0000259" key="12">
    <source>
        <dbReference type="PROSITE" id="PS50885"/>
    </source>
</evidence>
<reference evidence="13 14" key="1">
    <citation type="submission" date="2019-06" db="EMBL/GenBank/DDBJ databases">
        <title>New taxonomy in bacterial strain CC-CFT640, isolated from vineyard.</title>
        <authorList>
            <person name="Lin S.-Y."/>
            <person name="Tsai C.-F."/>
            <person name="Young C.-C."/>
        </authorList>
    </citation>
    <scope>NUCLEOTIDE SEQUENCE [LARGE SCALE GENOMIC DNA]</scope>
    <source>
        <strain evidence="13 14">CC-CFT640</strain>
    </source>
</reference>
<keyword evidence="10" id="KW-1133">Transmembrane helix</keyword>
<gene>
    <name evidence="13" type="ORF">FHP25_26865</name>
</gene>
<name>A0A5C8PFU8_9HYPH</name>
<keyword evidence="9" id="KW-0175">Coiled coil</keyword>
<evidence type="ECO:0000256" key="1">
    <source>
        <dbReference type="ARBA" id="ARBA00000085"/>
    </source>
</evidence>
<evidence type="ECO:0000256" key="7">
    <source>
        <dbReference type="ARBA" id="ARBA00022777"/>
    </source>
</evidence>
<dbReference type="Gene3D" id="1.10.287.130">
    <property type="match status" value="1"/>
</dbReference>
<evidence type="ECO:0000256" key="6">
    <source>
        <dbReference type="ARBA" id="ARBA00022741"/>
    </source>
</evidence>
<feature type="domain" description="Histidine kinase" evidence="11">
    <location>
        <begin position="271"/>
        <end position="479"/>
    </location>
</feature>
<dbReference type="Proteomes" id="UP000321638">
    <property type="component" value="Unassembled WGS sequence"/>
</dbReference>
<keyword evidence="5" id="KW-0808">Transferase</keyword>
<dbReference type="PROSITE" id="PS50109">
    <property type="entry name" value="HIS_KIN"/>
    <property type="match status" value="1"/>
</dbReference>
<evidence type="ECO:0000256" key="4">
    <source>
        <dbReference type="ARBA" id="ARBA00022553"/>
    </source>
</evidence>
<sequence>MASTDTARPTPTTAPRRRWGGLGFGLSSRILALVVLAVMTAEVALFLPSIARFRLTWLEERIEAGTLATLALDATPDNMIDERLTRTLLNHARVDAVTVIEPGKPKRALMPPGLPQAAGTVELVDASVMELIWDALEAMARSGSYELRVGGRSNRMPAFHVYVYLDELPMRIGMYDYAKRILILSIMIAGFTAGLLYIALRWLIVRPLQHVSAEMIAFRRNPEDEATARPPVQRDDEIGIVEREFESMQRELRAALQQKTRLAELGAAMSKINHDLRNMLATTQLLTDKLARSNDPKVRALAPVMFASIDRAVKLCADTLEYARGRPTPKRTAFELADLVDEVGVQLLEQGESADPNLLRDWCNDVDPSLSVTADRTLLFRAIFNLGRNAFEAGARGVTIRTEQQDGLVVVDMADDGPGVPAHIEPSLFRPFAAGGRPGGSGLGLAIARELIRAHGGEVTLVANGTAGATFRFTLPLNPTRT</sequence>
<dbReference type="EMBL" id="VDUZ01000036">
    <property type="protein sequence ID" value="TXL72051.1"/>
    <property type="molecule type" value="Genomic_DNA"/>
</dbReference>
<dbReference type="OrthoDB" id="9784218at2"/>
<evidence type="ECO:0000256" key="8">
    <source>
        <dbReference type="ARBA" id="ARBA00022840"/>
    </source>
</evidence>
<keyword evidence="8" id="KW-0067">ATP-binding</keyword>
<keyword evidence="4" id="KW-0597">Phosphoprotein</keyword>
<dbReference type="Gene3D" id="3.30.565.10">
    <property type="entry name" value="Histidine kinase-like ATPase, C-terminal domain"/>
    <property type="match status" value="1"/>
</dbReference>
<accession>A0A5C8PFU8</accession>
<evidence type="ECO:0000259" key="11">
    <source>
        <dbReference type="PROSITE" id="PS50109"/>
    </source>
</evidence>
<feature type="coiled-coil region" evidence="9">
    <location>
        <begin position="238"/>
        <end position="265"/>
    </location>
</feature>
<feature type="domain" description="HAMP" evidence="12">
    <location>
        <begin position="202"/>
        <end position="257"/>
    </location>
</feature>
<dbReference type="InterPro" id="IPR005467">
    <property type="entry name" value="His_kinase_dom"/>
</dbReference>
<dbReference type="InterPro" id="IPR003660">
    <property type="entry name" value="HAMP_dom"/>
</dbReference>
<keyword evidence="10" id="KW-0812">Transmembrane</keyword>
<evidence type="ECO:0000313" key="14">
    <source>
        <dbReference type="Proteomes" id="UP000321638"/>
    </source>
</evidence>
<dbReference type="InterPro" id="IPR036097">
    <property type="entry name" value="HisK_dim/P_sf"/>
</dbReference>
<dbReference type="PANTHER" id="PTHR44936">
    <property type="entry name" value="SENSOR PROTEIN CREC"/>
    <property type="match status" value="1"/>
</dbReference>
<comment type="subcellular location">
    <subcellularLocation>
        <location evidence="2">Membrane</location>
    </subcellularLocation>
</comment>